<feature type="transmembrane region" description="Helical" evidence="1">
    <location>
        <begin position="132"/>
        <end position="153"/>
    </location>
</feature>
<sequence length="162" mass="18659">MKTITIVFWAVAILIGTELLLFTYRGLSVIQDYTGVLRWMWLCKIATYVGIGLMGIVLLRIMNIFKRQGYFTQSSIRQLKLFGLLSLCVALANSMANAGMDTWKYYHKAISLSDARERLLFYLAENVFDQSLLVYVLILSIMLFVFFTQKALLVKQENESFI</sequence>
<feature type="transmembrane region" description="Helical" evidence="1">
    <location>
        <begin position="79"/>
        <end position="96"/>
    </location>
</feature>
<evidence type="ECO:0008006" key="4">
    <source>
        <dbReference type="Google" id="ProtNLM"/>
    </source>
</evidence>
<evidence type="ECO:0000313" key="2">
    <source>
        <dbReference type="EMBL" id="MBD2754106.1"/>
    </source>
</evidence>
<keyword evidence="1" id="KW-1133">Transmembrane helix</keyword>
<dbReference type="Proteomes" id="UP000653797">
    <property type="component" value="Unassembled WGS sequence"/>
</dbReference>
<comment type="caution">
    <text evidence="2">The sequence shown here is derived from an EMBL/GenBank/DDBJ whole genome shotgun (WGS) entry which is preliminary data.</text>
</comment>
<gene>
    <name evidence="2" type="ORF">IC230_14450</name>
</gene>
<feature type="transmembrane region" description="Helical" evidence="1">
    <location>
        <begin position="39"/>
        <end position="59"/>
    </location>
</feature>
<keyword evidence="1" id="KW-0472">Membrane</keyword>
<dbReference type="EMBL" id="JACXAA010000004">
    <property type="protein sequence ID" value="MBD2754106.1"/>
    <property type="molecule type" value="Genomic_DNA"/>
</dbReference>
<reference evidence="2" key="1">
    <citation type="submission" date="2020-09" db="EMBL/GenBank/DDBJ databases">
        <authorList>
            <person name="Kim M.K."/>
        </authorList>
    </citation>
    <scope>NUCLEOTIDE SEQUENCE</scope>
    <source>
        <strain evidence="2">BT704</strain>
    </source>
</reference>
<name>A0A927GE00_9BACT</name>
<dbReference type="AlphaFoldDB" id="A0A927GE00"/>
<evidence type="ECO:0000256" key="1">
    <source>
        <dbReference type="SAM" id="Phobius"/>
    </source>
</evidence>
<organism evidence="2 3">
    <name type="scientific">Spirosoma validum</name>
    <dbReference type="NCBI Taxonomy" id="2771355"/>
    <lineage>
        <taxon>Bacteria</taxon>
        <taxon>Pseudomonadati</taxon>
        <taxon>Bacteroidota</taxon>
        <taxon>Cytophagia</taxon>
        <taxon>Cytophagales</taxon>
        <taxon>Cytophagaceae</taxon>
        <taxon>Spirosoma</taxon>
    </lineage>
</organism>
<feature type="transmembrane region" description="Helical" evidence="1">
    <location>
        <begin position="7"/>
        <end position="27"/>
    </location>
</feature>
<protein>
    <recommendedName>
        <fullName evidence="4">DUF2975 domain-containing protein</fullName>
    </recommendedName>
</protein>
<keyword evidence="1" id="KW-0812">Transmembrane</keyword>
<proteinExistence type="predicted"/>
<keyword evidence="3" id="KW-1185">Reference proteome</keyword>
<accession>A0A927GE00</accession>
<dbReference type="RefSeq" id="WP_191039729.1">
    <property type="nucleotide sequence ID" value="NZ_JACXAA010000004.1"/>
</dbReference>
<evidence type="ECO:0000313" key="3">
    <source>
        <dbReference type="Proteomes" id="UP000653797"/>
    </source>
</evidence>